<keyword evidence="3" id="KW-0325">Glycoprotein</keyword>
<feature type="region of interest" description="Disordered" evidence="4">
    <location>
        <begin position="1792"/>
        <end position="1812"/>
    </location>
</feature>
<dbReference type="InterPro" id="IPR036397">
    <property type="entry name" value="RNaseH_sf"/>
</dbReference>
<dbReference type="Pfam" id="PF00090">
    <property type="entry name" value="TSP_1"/>
    <property type="match status" value="9"/>
</dbReference>
<feature type="domain" description="Spondin-like TSP1" evidence="6">
    <location>
        <begin position="1215"/>
        <end position="1267"/>
    </location>
</feature>
<dbReference type="SMART" id="SM00209">
    <property type="entry name" value="TSP1"/>
    <property type="match status" value="15"/>
</dbReference>
<gene>
    <name evidence="7" type="primary">HMCN1</name>
    <name evidence="7" type="ORF">AK812_SmicGene25785</name>
</gene>
<dbReference type="SUPFAM" id="SSF82895">
    <property type="entry name" value="TSP-1 type 1 repeat"/>
    <property type="match status" value="13"/>
</dbReference>
<keyword evidence="2" id="KW-1015">Disulfide bond</keyword>
<dbReference type="GO" id="GO:0006139">
    <property type="term" value="P:nucleobase-containing compound metabolic process"/>
    <property type="evidence" value="ECO:0007669"/>
    <property type="project" value="InterPro"/>
</dbReference>
<dbReference type="PANTHER" id="PTHR11311">
    <property type="entry name" value="SPONDIN"/>
    <property type="match status" value="1"/>
</dbReference>
<dbReference type="Gene3D" id="3.30.420.10">
    <property type="entry name" value="Ribonuclease H-like superfamily/Ribonuclease H"/>
    <property type="match status" value="1"/>
</dbReference>
<dbReference type="InterPro" id="IPR044004">
    <property type="entry name" value="TSP1_spondin_dom"/>
</dbReference>
<evidence type="ECO:0000313" key="7">
    <source>
        <dbReference type="EMBL" id="OLP92406.1"/>
    </source>
</evidence>
<feature type="region of interest" description="Disordered" evidence="4">
    <location>
        <begin position="2012"/>
        <end position="2036"/>
    </location>
</feature>
<dbReference type="Pfam" id="PF01612">
    <property type="entry name" value="DNA_pol_A_exo1"/>
    <property type="match status" value="1"/>
</dbReference>
<dbReference type="OrthoDB" id="432551at2759"/>
<evidence type="ECO:0000313" key="8">
    <source>
        <dbReference type="Proteomes" id="UP000186817"/>
    </source>
</evidence>
<dbReference type="InterPro" id="IPR000884">
    <property type="entry name" value="TSP1_rpt"/>
</dbReference>
<dbReference type="InterPro" id="IPR051418">
    <property type="entry name" value="Spondin/Thrombospondin_T1"/>
</dbReference>
<evidence type="ECO:0000256" key="1">
    <source>
        <dbReference type="ARBA" id="ARBA00022729"/>
    </source>
</evidence>
<reference evidence="7 8" key="1">
    <citation type="submission" date="2016-02" db="EMBL/GenBank/DDBJ databases">
        <title>Genome analysis of coral dinoflagellate symbionts highlights evolutionary adaptations to a symbiotic lifestyle.</title>
        <authorList>
            <person name="Aranda M."/>
            <person name="Li Y."/>
            <person name="Liew Y.J."/>
            <person name="Baumgarten S."/>
            <person name="Simakov O."/>
            <person name="Wilson M."/>
            <person name="Piel J."/>
            <person name="Ashoor H."/>
            <person name="Bougouffa S."/>
            <person name="Bajic V.B."/>
            <person name="Ryu T."/>
            <person name="Ravasi T."/>
            <person name="Bayer T."/>
            <person name="Micklem G."/>
            <person name="Kim H."/>
            <person name="Bhak J."/>
            <person name="Lajeunesse T.C."/>
            <person name="Voolstra C.R."/>
        </authorList>
    </citation>
    <scope>NUCLEOTIDE SEQUENCE [LARGE SCALE GENOMIC DNA]</scope>
    <source>
        <strain evidence="7 8">CCMP2467</strain>
    </source>
</reference>
<dbReference type="EMBL" id="LSRX01000623">
    <property type="protein sequence ID" value="OLP92406.1"/>
    <property type="molecule type" value="Genomic_DNA"/>
</dbReference>
<dbReference type="GO" id="GO:0008408">
    <property type="term" value="F:3'-5' exonuclease activity"/>
    <property type="evidence" value="ECO:0007669"/>
    <property type="project" value="InterPro"/>
</dbReference>
<dbReference type="SUPFAM" id="SSF53098">
    <property type="entry name" value="Ribonuclease H-like"/>
    <property type="match status" value="1"/>
</dbReference>
<proteinExistence type="predicted"/>
<dbReference type="OMA" id="HNSDIHI"/>
<feature type="compositionally biased region" description="Low complexity" evidence="4">
    <location>
        <begin position="2024"/>
        <end position="2036"/>
    </location>
</feature>
<dbReference type="InterPro" id="IPR002562">
    <property type="entry name" value="3'-5'_exonuclease_dom"/>
</dbReference>
<keyword evidence="1" id="KW-0732">Signal</keyword>
<dbReference type="InterPro" id="IPR012337">
    <property type="entry name" value="RNaseH-like_sf"/>
</dbReference>
<feature type="domain" description="3'-5' exonuclease" evidence="5">
    <location>
        <begin position="940"/>
        <end position="1119"/>
    </location>
</feature>
<protein>
    <submittedName>
        <fullName evidence="7">Hemicentin-1</fullName>
    </submittedName>
</protein>
<evidence type="ECO:0000256" key="2">
    <source>
        <dbReference type="ARBA" id="ARBA00023157"/>
    </source>
</evidence>
<feature type="compositionally biased region" description="Basic and acidic residues" evidence="4">
    <location>
        <begin position="167"/>
        <end position="181"/>
    </location>
</feature>
<feature type="domain" description="Spondin-like TSP1" evidence="6">
    <location>
        <begin position="1873"/>
        <end position="1925"/>
    </location>
</feature>
<dbReference type="PROSITE" id="PS50092">
    <property type="entry name" value="TSP1"/>
    <property type="match status" value="15"/>
</dbReference>
<organism evidence="7 8">
    <name type="scientific">Symbiodinium microadriaticum</name>
    <name type="common">Dinoflagellate</name>
    <name type="synonym">Zooxanthella microadriatica</name>
    <dbReference type="NCBI Taxonomy" id="2951"/>
    <lineage>
        <taxon>Eukaryota</taxon>
        <taxon>Sar</taxon>
        <taxon>Alveolata</taxon>
        <taxon>Dinophyceae</taxon>
        <taxon>Suessiales</taxon>
        <taxon>Symbiodiniaceae</taxon>
        <taxon>Symbiodinium</taxon>
    </lineage>
</organism>
<evidence type="ECO:0000259" key="6">
    <source>
        <dbReference type="Pfam" id="PF19028"/>
    </source>
</evidence>
<dbReference type="PANTHER" id="PTHR11311:SF15">
    <property type="entry name" value="SPONDIN-2"/>
    <property type="match status" value="1"/>
</dbReference>
<dbReference type="InterPro" id="IPR036383">
    <property type="entry name" value="TSP1_rpt_sf"/>
</dbReference>
<dbReference type="GO" id="GO:0003676">
    <property type="term" value="F:nucleic acid binding"/>
    <property type="evidence" value="ECO:0007669"/>
    <property type="project" value="InterPro"/>
</dbReference>
<evidence type="ECO:0000256" key="3">
    <source>
        <dbReference type="ARBA" id="ARBA00023180"/>
    </source>
</evidence>
<dbReference type="Gene3D" id="2.20.100.10">
    <property type="entry name" value="Thrombospondin type-1 (TSP1) repeat"/>
    <property type="match status" value="14"/>
</dbReference>
<feature type="region of interest" description="Disordered" evidence="4">
    <location>
        <begin position="167"/>
        <end position="210"/>
    </location>
</feature>
<evidence type="ECO:0000259" key="5">
    <source>
        <dbReference type="Pfam" id="PF01612"/>
    </source>
</evidence>
<dbReference type="Proteomes" id="UP000186817">
    <property type="component" value="Unassembled WGS sequence"/>
</dbReference>
<sequence>MSAPLYSERRFPRVRHRNVEQHPNSCGKPATGVEDDYQLCDTLGMSSCVPNVDCRLSSWGTWSDCSCKCFGVQERQRNVAQFARGSGNSCLTTSLKEVRACNPGVGQDPPYTCKPEDPKTCVIAHWEQWTECSRTCGGGHRSRVRHDRLALSPAECLQLPDIIIHDHGPDVQRADPSDLKAPRGAPSCEKSAESLEAPTQRPLWEASGQSEDSFEKKAVAHLSVALRLDGSSREADTCRLLAEELAAAFVRSWGLTPESAQRLRALLAALRSNAGFRAAVRQRAEAGAAVLAKTLAAEDPRSWADEQLKAKRAEWQRESLAEAAPQQGGVQRPCPECGGRAICETGASQNFKISKSFTHYRCLELNCGKILSPAANGGAACNDSLAMMEPCAEEPCGHEVCIDCLWEAWSEWGACTQCGNQRFRHRNIARVPNHCGKPCDAKAAKELGECESHCDKKYYCVWSEWEGMGSCSRTCGSGTRMRQRQLTLEPDKPFKDRMFFETTVDSSCSGSQIFTETCELPSCEACMPEDCIFNEWSEWSGPTCTQLCERHRTVSQESSCGGKLCQGPLMETKRCPHHCNKPVDCVFGDWSDWRGDCLGPQDQRYMLRAIEQPAVNGGAQCEGATKKTSPCGGDHRNCKIGVWAGWSTCTASCDGGVMTRSREIDKPARGGGTPCHDWLSEAVECNGWTRATAVQVLQVFLENSSTDSVQGFCSFALRNTLPDGTSLGSWSDQENFRHRILLAFAQWTSSKARQLDDHVPLQNHMPNVHCSTSLNNYVNQEHAGIADAAISEFIYHVAIRLLGPDAACFGNALGGFFARGGFSALRGDGTSSALSEYPALVLSDMVRYLEEIQAKVLKVAQELTPNELAGSLLMEFCHYFTVITTFSQQSQMLQFRLQAHENVDEAFQTSEFRIQLIDSCGSLMSMLQHIEQVFNRNQSLTVAVDFEGVDLCRTGELCLVQMTCDDDPTLVYVLDVHVLGQKTFHLATPTGMSMKYLLEDHQNVTKLWFDPRNDVDALYHQFGITPRNVMDLQLAEVAIRRSQGHVVKFVTGLQRCLQQSDQLSHDQVSCAQDIDNRAKSLFEPKFGGRYETFQERPLRDVILMYAAHDSRYMLLLYQYYIQKLTEEWYGRVLAGSSERAKWFQHTDYKRPGTDTHPCHSGARDCILGQWNAWTSCQDGPMKFRYRRITQPPANTGLPCVGSLREVVSCMARVDCEVSSWTEWDQCDKTCGGGQQIRHRQVTKNPTNGGKPCPMTLIETQGCALAPCRKRDCTVYEWSEWSGCSSSCGVGYRTRERDFSQRPCEGGRGCDLDLSMVEPCYSPDCDCTDCLWDHWTEWTICDKSCDGGQTSRSRKILQKPKPGCKSCDALPSSQVKPCNTQSCSHHVCIDGRWGDWSQWSVCSATCEGGETWRHRHIAVEANDCGLPATGYGSEAKLCNQHVHCIPSVDCVFSSWRSWSDCSGQCEGVRQRERTIAVPGKGAGLYCAGPMKQTAPCHNGGGLLDTTDPTCYLDLTHLRGLADPGMSQTMRFRSVAEVTTAVAMDDECADGHCALNALQLQGGDKMWGRGRGVEDINGGNAVGYYNAGMDAAHGRCSIEQFHIHFVHYGGVTNLQTKFFMTPVCLPCHGKAIFVSGWPRVFSVAMGGGGLTHASVIAWPGACGGSGTIIELLPTASCPFPSDNCPGKWVDLEVSPASPYQTCITDDKSYEGSGFGEINVAGGSAVNFKFSLVDPVTHELVHAPKLMLKFYGLTVGAASEAGMSIFATGYEDYFLSQHSTIAVAAGEGGGTFAAGDSGPDSLKLPDSPTTADDDDDSRAVSLLFIEASSVEVRLKVEESGGETCRRFLFSMKGCFGTGSCCEVDPCHLYNKPAVDCILSDWSEWGSCDASCGTGQQVKERTIIQPPSKGGFGCSAALSITRQCANQPCHDECIPTDCLWTDWSHWGACNQCGGERQRVRHISQHPACGGQACHHGNAVEVAKCPRTCTDKTYCIWESWSEYGPCTATCGAGQQSRTRRLHPTTQAPGSDDGLGSDSYSDLSHVSDVSDLPVDVGTYDDGASYVDGSSYADGTPYVAGGSDADSVSYSDGASDSARTSYLDGATKGYSSMDSFSSLPLEHADLLDGSELEKKFEELKLRTQSMEKGRNKVLALAFGAGAATLCAAAADGASGDSRARARFKEAGMHTAEKASTAL</sequence>
<accession>A0A1Q9DB36</accession>
<name>A0A1Q9DB36_SYMMI</name>
<keyword evidence="8" id="KW-1185">Reference proteome</keyword>
<comment type="caution">
    <text evidence="7">The sequence shown here is derived from an EMBL/GenBank/DDBJ whole genome shotgun (WGS) entry which is preliminary data.</text>
</comment>
<dbReference type="Pfam" id="PF19028">
    <property type="entry name" value="TSP1_spondin"/>
    <property type="match status" value="2"/>
</dbReference>
<evidence type="ECO:0000256" key="4">
    <source>
        <dbReference type="SAM" id="MobiDB-lite"/>
    </source>
</evidence>